<protein>
    <submittedName>
        <fullName evidence="1">Uncharacterized protein</fullName>
    </submittedName>
</protein>
<dbReference type="AlphaFoldDB" id="A0A5P6A9L0"/>
<evidence type="ECO:0000313" key="1">
    <source>
        <dbReference type="EMBL" id="QFG76633.1"/>
    </source>
</evidence>
<sequence>MHRGKTLIQNYFTLESSDVRNNGFVDNYNLVKTMKGNDILFRVTGCAEFSITTPKGIDFNYKEGKWIFRNLEWYISMLCSLLKGERTVMESLLNYLFIIQKKN</sequence>
<accession>A0A5P6A9L0</accession>
<proteinExistence type="predicted"/>
<organism evidence="1">
    <name type="scientific">Raoultella planticola</name>
    <name type="common">Klebsiella planticola</name>
    <dbReference type="NCBI Taxonomy" id="575"/>
    <lineage>
        <taxon>Bacteria</taxon>
        <taxon>Pseudomonadati</taxon>
        <taxon>Pseudomonadota</taxon>
        <taxon>Gammaproteobacteria</taxon>
        <taxon>Enterobacterales</taxon>
        <taxon>Enterobacteriaceae</taxon>
        <taxon>Klebsiella/Raoultella group</taxon>
        <taxon>Raoultella</taxon>
    </lineage>
</organism>
<gene>
    <name evidence="1" type="ORF">DMB90_09245</name>
</gene>
<name>A0A5P6A9L0_RAOPL</name>
<dbReference type="EMBL" id="CP029752">
    <property type="protein sequence ID" value="QFG76633.1"/>
    <property type="molecule type" value="Genomic_DNA"/>
</dbReference>
<reference evidence="1" key="1">
    <citation type="submission" date="2018-05" db="EMBL/GenBank/DDBJ databases">
        <title>Bacterial isolates from healthy term breastfed infants carrying antibiotic resistance genes.</title>
        <authorList>
            <person name="Casaburi G."/>
        </authorList>
    </citation>
    <scope>NUCLEOTIDE SEQUENCE [LARGE SCALE GENOMIC DNA]</scope>
    <source>
        <strain evidence="1">7084_4</strain>
    </source>
</reference>